<dbReference type="Pfam" id="PF00530">
    <property type="entry name" value="SRCR"/>
    <property type="match status" value="2"/>
</dbReference>
<dbReference type="PANTHER" id="PTHR48071">
    <property type="entry name" value="SRCR DOMAIN-CONTAINING PROTEIN"/>
    <property type="match status" value="1"/>
</dbReference>
<feature type="transmembrane region" description="Helical" evidence="9">
    <location>
        <begin position="398"/>
        <end position="421"/>
    </location>
</feature>
<dbReference type="PROSITE" id="PS50287">
    <property type="entry name" value="SRCR_2"/>
    <property type="match status" value="2"/>
</dbReference>
<feature type="disulfide bond" evidence="7">
    <location>
        <begin position="34"/>
        <end position="98"/>
    </location>
</feature>
<organism evidence="11 12">
    <name type="scientific">Poecilia latipinna</name>
    <name type="common">sailfin molly</name>
    <dbReference type="NCBI Taxonomy" id="48699"/>
    <lineage>
        <taxon>Eukaryota</taxon>
        <taxon>Metazoa</taxon>
        <taxon>Chordata</taxon>
        <taxon>Craniata</taxon>
        <taxon>Vertebrata</taxon>
        <taxon>Euteleostomi</taxon>
        <taxon>Actinopterygii</taxon>
        <taxon>Neopterygii</taxon>
        <taxon>Teleostei</taxon>
        <taxon>Neoteleostei</taxon>
        <taxon>Acanthomorphata</taxon>
        <taxon>Ovalentaria</taxon>
        <taxon>Atherinomorphae</taxon>
        <taxon>Cyprinodontiformes</taxon>
        <taxon>Poeciliidae</taxon>
        <taxon>Poeciliinae</taxon>
        <taxon>Poecilia</taxon>
    </lineage>
</organism>
<evidence type="ECO:0000256" key="6">
    <source>
        <dbReference type="ARBA" id="ARBA00023180"/>
    </source>
</evidence>
<comment type="subcellular location">
    <subcellularLocation>
        <location evidence="1">Secreted</location>
    </subcellularLocation>
</comment>
<feature type="compositionally biased region" description="Polar residues" evidence="8">
    <location>
        <begin position="557"/>
        <end position="595"/>
    </location>
</feature>
<protein>
    <submittedName>
        <fullName evidence="11">T-cell differentiation antigen CD6-like</fullName>
    </submittedName>
</protein>
<feature type="disulfide bond" evidence="7">
    <location>
        <begin position="305"/>
        <end position="366"/>
    </location>
</feature>
<evidence type="ECO:0000259" key="10">
    <source>
        <dbReference type="PROSITE" id="PS50287"/>
    </source>
</evidence>
<keyword evidence="9" id="KW-0472">Membrane</keyword>
<feature type="domain" description="SRCR" evidence="10">
    <location>
        <begin position="267"/>
        <end position="367"/>
    </location>
</feature>
<dbReference type="AlphaFoldDB" id="A0A3B3VM57"/>
<keyword evidence="4" id="KW-0677">Repeat</keyword>
<dbReference type="SUPFAM" id="SSF56487">
    <property type="entry name" value="SRCR-like"/>
    <property type="match status" value="2"/>
</dbReference>
<dbReference type="GO" id="GO:0031638">
    <property type="term" value="P:zymogen activation"/>
    <property type="evidence" value="ECO:0007669"/>
    <property type="project" value="TreeGrafter"/>
</dbReference>
<keyword evidence="3" id="KW-0732">Signal</keyword>
<dbReference type="GeneTree" id="ENSGT00940000157963"/>
<keyword evidence="9" id="KW-1133">Transmembrane helix</keyword>
<accession>A0A3B3VM57</accession>
<keyword evidence="5 7" id="KW-1015">Disulfide bond</keyword>
<reference evidence="11" key="1">
    <citation type="submission" date="2025-08" db="UniProtKB">
        <authorList>
            <consortium name="Ensembl"/>
        </authorList>
    </citation>
    <scope>IDENTIFICATION</scope>
</reference>
<dbReference type="GO" id="GO:0005886">
    <property type="term" value="C:plasma membrane"/>
    <property type="evidence" value="ECO:0007669"/>
    <property type="project" value="TreeGrafter"/>
</dbReference>
<keyword evidence="9" id="KW-0812">Transmembrane</keyword>
<feature type="disulfide bond" evidence="7">
    <location>
        <begin position="79"/>
        <end position="89"/>
    </location>
</feature>
<evidence type="ECO:0000313" key="11">
    <source>
        <dbReference type="Ensembl" id="ENSPLAP00000025919.1"/>
    </source>
</evidence>
<dbReference type="FunFam" id="3.10.250.10:FF:000009">
    <property type="entry name" value="WC1"/>
    <property type="match status" value="2"/>
</dbReference>
<feature type="compositionally biased region" description="Polar residues" evidence="8">
    <location>
        <begin position="493"/>
        <end position="502"/>
    </location>
</feature>
<sequence length="621" mass="67390">MSSSGHQSVRLEGHEDQCAGRVEVWKDGNWGTVCDDRWDLREAKVVCAQLGCGTALRVTGQNGLFPPGSGPIHLDELNCTGNEQNLWFCPGVQENSDCGHKEDAGVVCSEFSLRRRRRGSCGGSPPRCDTKMKLLQFLFILQLSSLSPALLDASTPDAGVQVPPEDMDDDPYVHHLGSTCRWTLRMPGNRSGEAVPLPPDYLDTLAEWICQDLKCGRVHIMKEIVAPHDSKCFQDCVYRDGRLQSCLETSTPGCIVLTDVVCGHQSVRLEGHEDQCAGRVEVWKDGNWGTVCDDRWDLREAKVVCAQLGCGTALRVTGQNGLFPPGSGPIHLDELNCTGNEQNLWFCPGVQENSDCGHKEDAGVVCSDSKAFFGVATEGVTELMTTARLAGAPSPEHLSIVVLALGLLVFASLSLVLCCLYRRQHVFLLQQTRSKQTAPSDPPLNLYKVNQNLVRAGPAPLQTVVPSDSRTVWSQIRRADGASGDPDREPSARMSTFHNSQRYRTDLKPPAKPSALRGLSEEGSCAAADGRFRGSSRISEDSFDSSSTSSGECYENVTPSQNLTRSGWSRSQQNLTSEPGQNQAGNPPPYTNTGFQFALGGKGAEPSSGDDEDDYCPVSPD</sequence>
<evidence type="ECO:0000256" key="9">
    <source>
        <dbReference type="SAM" id="Phobius"/>
    </source>
</evidence>
<evidence type="ECO:0000256" key="3">
    <source>
        <dbReference type="ARBA" id="ARBA00022729"/>
    </source>
</evidence>
<dbReference type="InterPro" id="IPR036772">
    <property type="entry name" value="SRCR-like_dom_sf"/>
</dbReference>
<dbReference type="STRING" id="48699.ENSPLAP00000025919"/>
<keyword evidence="6" id="KW-0325">Glycoprotein</keyword>
<feature type="disulfide bond" evidence="7">
    <location>
        <begin position="47"/>
        <end position="108"/>
    </location>
</feature>
<evidence type="ECO:0000256" key="4">
    <source>
        <dbReference type="ARBA" id="ARBA00022737"/>
    </source>
</evidence>
<evidence type="ECO:0000256" key="1">
    <source>
        <dbReference type="ARBA" id="ARBA00004613"/>
    </source>
</evidence>
<dbReference type="PRINTS" id="PR00258">
    <property type="entry name" value="SPERACTRCPTR"/>
</dbReference>
<feature type="region of interest" description="Disordered" evidence="8">
    <location>
        <begin position="477"/>
        <end position="621"/>
    </location>
</feature>
<name>A0A3B3VM57_9TELE</name>
<dbReference type="Proteomes" id="UP000261500">
    <property type="component" value="Unplaced"/>
</dbReference>
<dbReference type="Gene3D" id="3.10.250.10">
    <property type="entry name" value="SRCR-like domain"/>
    <property type="match status" value="2"/>
</dbReference>
<dbReference type="GO" id="GO:0005615">
    <property type="term" value="C:extracellular space"/>
    <property type="evidence" value="ECO:0007669"/>
    <property type="project" value="TreeGrafter"/>
</dbReference>
<proteinExistence type="predicted"/>
<dbReference type="GO" id="GO:0004252">
    <property type="term" value="F:serine-type endopeptidase activity"/>
    <property type="evidence" value="ECO:0007669"/>
    <property type="project" value="TreeGrafter"/>
</dbReference>
<evidence type="ECO:0000256" key="7">
    <source>
        <dbReference type="PROSITE-ProRule" id="PRU00196"/>
    </source>
</evidence>
<evidence type="ECO:0000256" key="8">
    <source>
        <dbReference type="SAM" id="MobiDB-lite"/>
    </source>
</evidence>
<dbReference type="InterPro" id="IPR001190">
    <property type="entry name" value="SRCR"/>
</dbReference>
<dbReference type="PANTHER" id="PTHR48071:SF15">
    <property type="entry name" value="SRCR DOMAIN-CONTAINING PROTEIN"/>
    <property type="match status" value="1"/>
</dbReference>
<dbReference type="Ensembl" id="ENSPLAT00000028799.1">
    <property type="protein sequence ID" value="ENSPLAP00000025919.1"/>
    <property type="gene ID" value="ENSPLAG00000013288.1"/>
</dbReference>
<feature type="disulfide bond" evidence="7">
    <location>
        <begin position="292"/>
        <end position="356"/>
    </location>
</feature>
<evidence type="ECO:0000313" key="12">
    <source>
        <dbReference type="Proteomes" id="UP000261500"/>
    </source>
</evidence>
<reference evidence="11" key="2">
    <citation type="submission" date="2025-09" db="UniProtKB">
        <authorList>
            <consortium name="Ensembl"/>
        </authorList>
    </citation>
    <scope>IDENTIFICATION</scope>
</reference>
<keyword evidence="2" id="KW-0964">Secreted</keyword>
<evidence type="ECO:0000256" key="5">
    <source>
        <dbReference type="ARBA" id="ARBA00023157"/>
    </source>
</evidence>
<keyword evidence="12" id="KW-1185">Reference proteome</keyword>
<feature type="domain" description="SRCR" evidence="10">
    <location>
        <begin position="9"/>
        <end position="109"/>
    </location>
</feature>
<feature type="compositionally biased region" description="Basic and acidic residues" evidence="8">
    <location>
        <begin position="477"/>
        <end position="491"/>
    </location>
</feature>
<dbReference type="SMART" id="SM00202">
    <property type="entry name" value="SR"/>
    <property type="match status" value="2"/>
</dbReference>
<feature type="disulfide bond" evidence="7">
    <location>
        <begin position="337"/>
        <end position="347"/>
    </location>
</feature>
<evidence type="ECO:0000256" key="2">
    <source>
        <dbReference type="ARBA" id="ARBA00022525"/>
    </source>
</evidence>